<proteinExistence type="inferred from homology"/>
<dbReference type="InterPro" id="IPR001849">
    <property type="entry name" value="PH_domain"/>
</dbReference>
<dbReference type="Gene3D" id="2.30.30.40">
    <property type="entry name" value="SH3 Domains"/>
    <property type="match status" value="1"/>
</dbReference>
<dbReference type="PROSITE" id="PS50002">
    <property type="entry name" value="SH3"/>
    <property type="match status" value="1"/>
</dbReference>
<dbReference type="InterPro" id="IPR037781">
    <property type="entry name" value="SKAP_fam"/>
</dbReference>
<dbReference type="SUPFAM" id="SSF50729">
    <property type="entry name" value="PH domain-like"/>
    <property type="match status" value="1"/>
</dbReference>
<comment type="similarity">
    <text evidence="2">Belongs to the SKAP family.</text>
</comment>
<dbReference type="Proteomes" id="UP001634394">
    <property type="component" value="Unassembled WGS sequence"/>
</dbReference>
<dbReference type="InterPro" id="IPR001452">
    <property type="entry name" value="SH3_domain"/>
</dbReference>
<dbReference type="Gene3D" id="2.30.29.30">
    <property type="entry name" value="Pleckstrin-homology domain (PH domain)/Phosphotyrosine-binding domain (PTB)"/>
    <property type="match status" value="1"/>
</dbReference>
<feature type="compositionally biased region" description="Pro residues" evidence="7">
    <location>
        <begin position="306"/>
        <end position="319"/>
    </location>
</feature>
<dbReference type="PANTHER" id="PTHR15129">
    <property type="entry name" value="SRC-ASSOCIATED ADAPTOR PROTEIN"/>
    <property type="match status" value="1"/>
</dbReference>
<gene>
    <name evidence="10" type="ORF">ACJMK2_042357</name>
</gene>
<dbReference type="EMBL" id="JBJQND010000008">
    <property type="protein sequence ID" value="KAL3869705.1"/>
    <property type="molecule type" value="Genomic_DNA"/>
</dbReference>
<feature type="domain" description="PH" evidence="9">
    <location>
        <begin position="95"/>
        <end position="200"/>
    </location>
</feature>
<keyword evidence="5" id="KW-0597">Phosphoprotein</keyword>
<evidence type="ECO:0000259" key="9">
    <source>
        <dbReference type="PROSITE" id="PS50003"/>
    </source>
</evidence>
<dbReference type="PRINTS" id="PR00452">
    <property type="entry name" value="SH3DOMAIN"/>
</dbReference>
<reference evidence="10 11" key="1">
    <citation type="submission" date="2024-11" db="EMBL/GenBank/DDBJ databases">
        <title>Chromosome-level genome assembly of the freshwater bivalve Anodonta woodiana.</title>
        <authorList>
            <person name="Chen X."/>
        </authorList>
    </citation>
    <scope>NUCLEOTIDE SEQUENCE [LARGE SCALE GENOMIC DNA]</scope>
    <source>
        <strain evidence="10">MN2024</strain>
        <tissue evidence="10">Gills</tissue>
    </source>
</reference>
<organism evidence="10 11">
    <name type="scientific">Sinanodonta woodiana</name>
    <name type="common">Chinese pond mussel</name>
    <name type="synonym">Anodonta woodiana</name>
    <dbReference type="NCBI Taxonomy" id="1069815"/>
    <lineage>
        <taxon>Eukaryota</taxon>
        <taxon>Metazoa</taxon>
        <taxon>Spiralia</taxon>
        <taxon>Lophotrochozoa</taxon>
        <taxon>Mollusca</taxon>
        <taxon>Bivalvia</taxon>
        <taxon>Autobranchia</taxon>
        <taxon>Heteroconchia</taxon>
        <taxon>Palaeoheterodonta</taxon>
        <taxon>Unionida</taxon>
        <taxon>Unionoidea</taxon>
        <taxon>Unionidae</taxon>
        <taxon>Unioninae</taxon>
        <taxon>Sinanodonta</taxon>
    </lineage>
</organism>
<keyword evidence="11" id="KW-1185">Reference proteome</keyword>
<evidence type="ECO:0000313" key="11">
    <source>
        <dbReference type="Proteomes" id="UP001634394"/>
    </source>
</evidence>
<dbReference type="PROSITE" id="PS50003">
    <property type="entry name" value="PH_DOMAIN"/>
    <property type="match status" value="1"/>
</dbReference>
<evidence type="ECO:0008006" key="12">
    <source>
        <dbReference type="Google" id="ProtNLM"/>
    </source>
</evidence>
<dbReference type="InterPro" id="IPR036028">
    <property type="entry name" value="SH3-like_dom_sf"/>
</dbReference>
<feature type="region of interest" description="Disordered" evidence="7">
    <location>
        <begin position="189"/>
        <end position="219"/>
    </location>
</feature>
<evidence type="ECO:0000256" key="6">
    <source>
        <dbReference type="PROSITE-ProRule" id="PRU00192"/>
    </source>
</evidence>
<evidence type="ECO:0000256" key="1">
    <source>
        <dbReference type="ARBA" id="ARBA00004496"/>
    </source>
</evidence>
<keyword evidence="3 6" id="KW-0728">SH3 domain</keyword>
<dbReference type="SMART" id="SM00233">
    <property type="entry name" value="PH"/>
    <property type="match status" value="1"/>
</dbReference>
<dbReference type="Gene3D" id="6.10.250.220">
    <property type="match status" value="1"/>
</dbReference>
<feature type="region of interest" description="Disordered" evidence="7">
    <location>
        <begin position="60"/>
        <end position="83"/>
    </location>
</feature>
<dbReference type="AlphaFoldDB" id="A0ABD3W722"/>
<protein>
    <recommendedName>
        <fullName evidence="12">Src kinase-associated phosphoprotein 2</fullName>
    </recommendedName>
</protein>
<dbReference type="InterPro" id="IPR011993">
    <property type="entry name" value="PH-like_dom_sf"/>
</dbReference>
<evidence type="ECO:0000256" key="3">
    <source>
        <dbReference type="ARBA" id="ARBA00022443"/>
    </source>
</evidence>
<dbReference type="Pfam" id="PF00018">
    <property type="entry name" value="SH3_1"/>
    <property type="match status" value="1"/>
</dbReference>
<evidence type="ECO:0000256" key="2">
    <source>
        <dbReference type="ARBA" id="ARBA00005864"/>
    </source>
</evidence>
<feature type="region of interest" description="Disordered" evidence="7">
    <location>
        <begin position="234"/>
        <end position="322"/>
    </location>
</feature>
<comment type="caution">
    <text evidence="10">The sequence shown here is derived from an EMBL/GenBank/DDBJ whole genome shotgun (WGS) entry which is preliminary data.</text>
</comment>
<evidence type="ECO:0000256" key="4">
    <source>
        <dbReference type="ARBA" id="ARBA00022490"/>
    </source>
</evidence>
<comment type="subcellular location">
    <subcellularLocation>
        <location evidence="1">Cytoplasm</location>
    </subcellularLocation>
</comment>
<dbReference type="Pfam" id="PF00169">
    <property type="entry name" value="PH"/>
    <property type="match status" value="1"/>
</dbReference>
<evidence type="ECO:0000313" key="10">
    <source>
        <dbReference type="EMBL" id="KAL3869705.1"/>
    </source>
</evidence>
<dbReference type="PANTHER" id="PTHR15129:SF0">
    <property type="entry name" value="SH3 DOMAIN-CONTAINING PROTEIN"/>
    <property type="match status" value="1"/>
</dbReference>
<dbReference type="GO" id="GO:0005737">
    <property type="term" value="C:cytoplasm"/>
    <property type="evidence" value="ECO:0007669"/>
    <property type="project" value="UniProtKB-SubCell"/>
</dbReference>
<evidence type="ECO:0000256" key="5">
    <source>
        <dbReference type="ARBA" id="ARBA00022553"/>
    </source>
</evidence>
<dbReference type="SMART" id="SM00326">
    <property type="entry name" value="SH3"/>
    <property type="match status" value="1"/>
</dbReference>
<feature type="domain" description="SH3" evidence="8">
    <location>
        <begin position="337"/>
        <end position="398"/>
    </location>
</feature>
<accession>A0ABD3W722</accession>
<evidence type="ECO:0000259" key="8">
    <source>
        <dbReference type="PROSITE" id="PS50002"/>
    </source>
</evidence>
<name>A0ABD3W722_SINWO</name>
<evidence type="ECO:0000256" key="7">
    <source>
        <dbReference type="SAM" id="MobiDB-lite"/>
    </source>
</evidence>
<dbReference type="SUPFAM" id="SSF50044">
    <property type="entry name" value="SH3-domain"/>
    <property type="match status" value="1"/>
</dbReference>
<keyword evidence="4" id="KW-0963">Cytoplasm</keyword>
<sequence length="401" mass="45450">MTSYNETVKTILADVVKFLTETLKKEQLSPKTTEQKKSLHDKILSLYNVYPQLKVFVDSDESRNTGGSSATDEGEDSPYADDEKLPAVSADDITDPIHKGFLEKKSPRNLLKKFQKRWCVIKGHIFYYYEKQNSGKQQGAFSLTKFKLQIPESKESQKKGTYFNLVPISESNGQIRIYEFQAGSKDDAEQWKQAIKSATSQPDQDNLYEAPGEDGSGKALANNVNEQIEEDIYEDTDDFSPEVKSAEEPKPTVPEEEEMYEDGSSVSTINTARKEEVSSPPVPNRPPTKETTPAAAPSLPTRRAPPSIPLPQMPPPSPTKPKLRRVQIQISHKPEEDFENKYYGKWDCEASTLQELSFRRGDMIYIISREFDEKAWWVGELKGKFGLVPKDFLMPAYELVK</sequence>